<sequence>MGRTSRAGPTRKAKILGSKAECSLAVCAPPYSLVLLLLVLIESIAQHGTRCPPAAHSAFQTAEKTTVNPALL</sequence>
<evidence type="ECO:0000313" key="1">
    <source>
        <dbReference type="EMBL" id="CAD6185678.1"/>
    </source>
</evidence>
<dbReference type="AlphaFoldDB" id="A0A8S1GSD7"/>
<keyword evidence="2" id="KW-1185">Reference proteome</keyword>
<protein>
    <submittedName>
        <fullName evidence="1">Uncharacterized protein</fullName>
    </submittedName>
</protein>
<gene>
    <name evidence="1" type="ORF">CAUJ_LOCUS1597</name>
</gene>
<dbReference type="Proteomes" id="UP000835052">
    <property type="component" value="Unassembled WGS sequence"/>
</dbReference>
<comment type="caution">
    <text evidence="1">The sequence shown here is derived from an EMBL/GenBank/DDBJ whole genome shotgun (WGS) entry which is preliminary data.</text>
</comment>
<evidence type="ECO:0000313" key="2">
    <source>
        <dbReference type="Proteomes" id="UP000835052"/>
    </source>
</evidence>
<organism evidence="1 2">
    <name type="scientific">Caenorhabditis auriculariae</name>
    <dbReference type="NCBI Taxonomy" id="2777116"/>
    <lineage>
        <taxon>Eukaryota</taxon>
        <taxon>Metazoa</taxon>
        <taxon>Ecdysozoa</taxon>
        <taxon>Nematoda</taxon>
        <taxon>Chromadorea</taxon>
        <taxon>Rhabditida</taxon>
        <taxon>Rhabditina</taxon>
        <taxon>Rhabditomorpha</taxon>
        <taxon>Rhabditoidea</taxon>
        <taxon>Rhabditidae</taxon>
        <taxon>Peloderinae</taxon>
        <taxon>Caenorhabditis</taxon>
    </lineage>
</organism>
<proteinExistence type="predicted"/>
<accession>A0A8S1GSD7</accession>
<dbReference type="EMBL" id="CAJGYM010000003">
    <property type="protein sequence ID" value="CAD6185678.1"/>
    <property type="molecule type" value="Genomic_DNA"/>
</dbReference>
<reference evidence="1" key="1">
    <citation type="submission" date="2020-10" db="EMBL/GenBank/DDBJ databases">
        <authorList>
            <person name="Kikuchi T."/>
        </authorList>
    </citation>
    <scope>NUCLEOTIDE SEQUENCE</scope>
    <source>
        <strain evidence="1">NKZ352</strain>
    </source>
</reference>
<name>A0A8S1GSD7_9PELO</name>